<reference evidence="2 3" key="1">
    <citation type="submission" date="2020-07" db="EMBL/GenBank/DDBJ databases">
        <title>Sequencing the genomes of 1000 actinobacteria strains.</title>
        <authorList>
            <person name="Klenk H.-P."/>
        </authorList>
    </citation>
    <scope>NUCLEOTIDE SEQUENCE [LARGE SCALE GENOMIC DNA]</scope>
    <source>
        <strain evidence="2 3">DSM 19082</strain>
    </source>
</reference>
<sequence>MILQDVHLPDGTGPVDLTVEDGRITAVGPGLAVPAGATAVDGRGGVVLPGLVDAHCHLDKTLWGIPWQPHSAGGAAIEDRIRNGEVRRAELGLPSRDSIRALLATMVAAGTTLVRTHTDVDLSCRLEGIEAVTEVAAELGHAVEVEQVAFPQGGLLTRPGTLTLLSDAIDAGATVVGGIDPSALERNPVRHLETVFTLAAEKGVGIDVHLHERGTLGAFAMELTVELTEQFGLQGRVALSHAPAIADIDPEPARRLADRLAAASISLATATVYNTPVMPVAMLAEAGVTLASGNDGIRDLWGPYGTGSMIERVHHLAFRSGFRRDDQILSALATATTGGRRMLGRDEVQPAAGSTADLVVLPLPNAAEAIVLRPTPALVLKGGVVVARNGEVLEAAPVG</sequence>
<gene>
    <name evidence="2" type="ORF">BJ958_003189</name>
</gene>
<dbReference type="SUPFAM" id="SSF51556">
    <property type="entry name" value="Metallo-dependent hydrolases"/>
    <property type="match status" value="1"/>
</dbReference>
<keyword evidence="2" id="KW-0378">Hydrolase</keyword>
<dbReference type="CDD" id="cd01293">
    <property type="entry name" value="Bact_CD"/>
    <property type="match status" value="1"/>
</dbReference>
<dbReference type="Pfam" id="PF07969">
    <property type="entry name" value="Amidohydro_3"/>
    <property type="match status" value="1"/>
</dbReference>
<evidence type="ECO:0000313" key="2">
    <source>
        <dbReference type="EMBL" id="NYD31643.1"/>
    </source>
</evidence>
<dbReference type="EMBL" id="JACCBF010000001">
    <property type="protein sequence ID" value="NYD31643.1"/>
    <property type="molecule type" value="Genomic_DNA"/>
</dbReference>
<dbReference type="PANTHER" id="PTHR32027:SF9">
    <property type="entry name" value="BLL3847 PROTEIN"/>
    <property type="match status" value="1"/>
</dbReference>
<dbReference type="PROSITE" id="PS01137">
    <property type="entry name" value="TATD_1"/>
    <property type="match status" value="1"/>
</dbReference>
<feature type="domain" description="Amidohydrolase 3" evidence="1">
    <location>
        <begin position="96"/>
        <end position="386"/>
    </location>
</feature>
<dbReference type="Proteomes" id="UP000582231">
    <property type="component" value="Unassembled WGS sequence"/>
</dbReference>
<dbReference type="InterPro" id="IPR018228">
    <property type="entry name" value="DNase_TatD-rel_CS"/>
</dbReference>
<accession>A0A852R9P3</accession>
<dbReference type="RefSeq" id="WP_218865792.1">
    <property type="nucleotide sequence ID" value="NZ_BAABEF010000001.1"/>
</dbReference>
<evidence type="ECO:0000259" key="1">
    <source>
        <dbReference type="Pfam" id="PF07969"/>
    </source>
</evidence>
<dbReference type="InterPro" id="IPR011059">
    <property type="entry name" value="Metal-dep_hydrolase_composite"/>
</dbReference>
<protein>
    <submittedName>
        <fullName evidence="2">Cytosine deaminase</fullName>
        <ecNumber evidence="2">3.5.4.1</ecNumber>
    </submittedName>
</protein>
<dbReference type="InterPro" id="IPR013108">
    <property type="entry name" value="Amidohydro_3"/>
</dbReference>
<keyword evidence="3" id="KW-1185">Reference proteome</keyword>
<dbReference type="AlphaFoldDB" id="A0A852R9P3"/>
<dbReference type="Gene3D" id="2.30.40.10">
    <property type="entry name" value="Urease, subunit C, domain 1"/>
    <property type="match status" value="1"/>
</dbReference>
<dbReference type="EC" id="3.5.4.1" evidence="2"/>
<dbReference type="InterPro" id="IPR052349">
    <property type="entry name" value="Metallo-hydrolase_Enzymes"/>
</dbReference>
<name>A0A852R9P3_9ACTN</name>
<dbReference type="GO" id="GO:0004131">
    <property type="term" value="F:cytosine deaminase activity"/>
    <property type="evidence" value="ECO:0007669"/>
    <property type="project" value="UniProtKB-EC"/>
</dbReference>
<comment type="caution">
    <text evidence="2">The sequence shown here is derived from an EMBL/GenBank/DDBJ whole genome shotgun (WGS) entry which is preliminary data.</text>
</comment>
<dbReference type="Gene3D" id="3.20.20.140">
    <property type="entry name" value="Metal-dependent hydrolases"/>
    <property type="match status" value="1"/>
</dbReference>
<dbReference type="InterPro" id="IPR032466">
    <property type="entry name" value="Metal_Hydrolase"/>
</dbReference>
<evidence type="ECO:0000313" key="3">
    <source>
        <dbReference type="Proteomes" id="UP000582231"/>
    </source>
</evidence>
<organism evidence="2 3">
    <name type="scientific">Nocardioides kongjuensis</name>
    <dbReference type="NCBI Taxonomy" id="349522"/>
    <lineage>
        <taxon>Bacteria</taxon>
        <taxon>Bacillati</taxon>
        <taxon>Actinomycetota</taxon>
        <taxon>Actinomycetes</taxon>
        <taxon>Propionibacteriales</taxon>
        <taxon>Nocardioidaceae</taxon>
        <taxon>Nocardioides</taxon>
    </lineage>
</organism>
<dbReference type="SUPFAM" id="SSF51338">
    <property type="entry name" value="Composite domain of metallo-dependent hydrolases"/>
    <property type="match status" value="1"/>
</dbReference>
<proteinExistence type="predicted"/>
<dbReference type="PANTHER" id="PTHR32027">
    <property type="entry name" value="CYTOSINE DEAMINASE"/>
    <property type="match status" value="1"/>
</dbReference>